<comment type="caution">
    <text evidence="1">The sequence shown here is derived from an EMBL/GenBank/DDBJ whole genome shotgun (WGS) entry which is preliminary data.</text>
</comment>
<organism evidence="1 2">
    <name type="scientific">Phocaeicola vulgatus str. 3975 RP4</name>
    <dbReference type="NCBI Taxonomy" id="1339352"/>
    <lineage>
        <taxon>Bacteria</taxon>
        <taxon>Pseudomonadati</taxon>
        <taxon>Bacteroidota</taxon>
        <taxon>Bacteroidia</taxon>
        <taxon>Bacteroidales</taxon>
        <taxon>Bacteroidaceae</taxon>
        <taxon>Phocaeicola</taxon>
    </lineage>
</organism>
<reference evidence="1 2" key="1">
    <citation type="submission" date="2014-04" db="EMBL/GenBank/DDBJ databases">
        <authorList>
            <person name="Sears C."/>
            <person name="Carroll K."/>
            <person name="Sack B.R."/>
            <person name="Qadri F."/>
            <person name="Myers L.L."/>
            <person name="Chung G.-T."/>
            <person name="Escheverria P."/>
            <person name="Fraser C.M."/>
            <person name="Sadzewicz L."/>
            <person name="Shefchek K.A."/>
            <person name="Tallon L."/>
            <person name="Das S.P."/>
            <person name="Daugherty S."/>
            <person name="Mongodin E.F."/>
        </authorList>
    </citation>
    <scope>NUCLEOTIDE SEQUENCE [LARGE SCALE GENOMIC DNA]</scope>
    <source>
        <strain evidence="1 2">3975 RP4</strain>
    </source>
</reference>
<gene>
    <name evidence="1" type="ORF">M099_1793</name>
</gene>
<accession>A0A069SSJ6</accession>
<dbReference type="AlphaFoldDB" id="A0A069SSJ6"/>
<name>A0A069SSJ6_PHOVU</name>
<proteinExistence type="predicted"/>
<dbReference type="Proteomes" id="UP000027661">
    <property type="component" value="Unassembled WGS sequence"/>
</dbReference>
<protein>
    <submittedName>
        <fullName evidence="1">Uncharacterized protein</fullName>
    </submittedName>
</protein>
<evidence type="ECO:0000313" key="1">
    <source>
        <dbReference type="EMBL" id="KDS54693.1"/>
    </source>
</evidence>
<evidence type="ECO:0000313" key="2">
    <source>
        <dbReference type="Proteomes" id="UP000027661"/>
    </source>
</evidence>
<dbReference type="EMBL" id="JNHM01000020">
    <property type="protein sequence ID" value="KDS54693.1"/>
    <property type="molecule type" value="Genomic_DNA"/>
</dbReference>
<sequence>MSYVFSFSSVFLSFRNLRPAGADLPSLQPPGAGSKGFRESGNITLLPPQKNPPAFSTLKRVHRGLCIHRVYSTPGNRLSDFSPLLDVSTVGGKMLPGKVLQQSGNAHATPAEPADDGVQFVPHILTDEHRLAVPDLRDGEVRFPVLLQRGPALPAARSSSHGVFRFRRGVLSSRLPGYLLRNEPGWNHRFRHGSVRTGGFPRTGFHHESFPPLVVAGLETTAVLSVCGFGYHRFLSSRFFSRFTFHCTWILAG</sequence>